<dbReference type="AlphaFoldDB" id="A0AAD6LQW8"/>
<accession>A0AAD6LQW8</accession>
<protein>
    <submittedName>
        <fullName evidence="1">Uncharacterized protein</fullName>
    </submittedName>
</protein>
<gene>
    <name evidence="1" type="ORF">NC653_032021</name>
</gene>
<evidence type="ECO:0000313" key="1">
    <source>
        <dbReference type="EMBL" id="KAJ6971380.1"/>
    </source>
</evidence>
<proteinExistence type="predicted"/>
<evidence type="ECO:0000313" key="2">
    <source>
        <dbReference type="Proteomes" id="UP001164929"/>
    </source>
</evidence>
<dbReference type="EMBL" id="JAQIZT010000014">
    <property type="protein sequence ID" value="KAJ6971380.1"/>
    <property type="molecule type" value="Genomic_DNA"/>
</dbReference>
<reference evidence="1" key="1">
    <citation type="journal article" date="2023" name="Mol. Ecol. Resour.">
        <title>Chromosome-level genome assembly of a triploid poplar Populus alba 'Berolinensis'.</title>
        <authorList>
            <person name="Chen S."/>
            <person name="Yu Y."/>
            <person name="Wang X."/>
            <person name="Wang S."/>
            <person name="Zhang T."/>
            <person name="Zhou Y."/>
            <person name="He R."/>
            <person name="Meng N."/>
            <person name="Wang Y."/>
            <person name="Liu W."/>
            <person name="Liu Z."/>
            <person name="Liu J."/>
            <person name="Guo Q."/>
            <person name="Huang H."/>
            <person name="Sederoff R.R."/>
            <person name="Wang G."/>
            <person name="Qu G."/>
            <person name="Chen S."/>
        </authorList>
    </citation>
    <scope>NUCLEOTIDE SEQUENCE</scope>
    <source>
        <strain evidence="1">SC-2020</strain>
    </source>
</reference>
<dbReference type="Proteomes" id="UP001164929">
    <property type="component" value="Chromosome 14"/>
</dbReference>
<keyword evidence="2" id="KW-1185">Reference proteome</keyword>
<name>A0AAD6LQW8_9ROSI</name>
<comment type="caution">
    <text evidence="1">The sequence shown here is derived from an EMBL/GenBank/DDBJ whole genome shotgun (WGS) entry which is preliminary data.</text>
</comment>
<sequence length="229" mass="26197">MDKQGRELLFFHSGDFLRQNPGVSDHSNDRSSDHTRPIIKEVDFFSTDRTIELPGTDQEKKITTIGSSSLVGSSINETYVQESQKLIKTMMATFLIVLVELEIHLKFPRSLVFMLDKICPQQHCSNIPIKLIACLQYPLESRLPFDPAWRAYRIFVLESIRACKGMIFLSVRYRDKCVQKGGKVLLCDMKTTNGYTENFWKETQSKPHGVCQDSSHGIFPKPKHLGQTI</sequence>
<organism evidence="1 2">
    <name type="scientific">Populus alba x Populus x berolinensis</name>
    <dbReference type="NCBI Taxonomy" id="444605"/>
    <lineage>
        <taxon>Eukaryota</taxon>
        <taxon>Viridiplantae</taxon>
        <taxon>Streptophyta</taxon>
        <taxon>Embryophyta</taxon>
        <taxon>Tracheophyta</taxon>
        <taxon>Spermatophyta</taxon>
        <taxon>Magnoliopsida</taxon>
        <taxon>eudicotyledons</taxon>
        <taxon>Gunneridae</taxon>
        <taxon>Pentapetalae</taxon>
        <taxon>rosids</taxon>
        <taxon>fabids</taxon>
        <taxon>Malpighiales</taxon>
        <taxon>Salicaceae</taxon>
        <taxon>Saliceae</taxon>
        <taxon>Populus</taxon>
    </lineage>
</organism>